<evidence type="ECO:0000313" key="4">
    <source>
        <dbReference type="Proteomes" id="UP001050691"/>
    </source>
</evidence>
<evidence type="ECO:0000256" key="1">
    <source>
        <dbReference type="SAM" id="MobiDB-lite"/>
    </source>
</evidence>
<dbReference type="SMART" id="SM00731">
    <property type="entry name" value="SprT"/>
    <property type="match status" value="1"/>
</dbReference>
<dbReference type="PANTHER" id="PTHR23099:SF0">
    <property type="entry name" value="GERM CELL NUCLEAR ACIDIC PROTEIN"/>
    <property type="match status" value="1"/>
</dbReference>
<sequence>MEHHEVIEISSDSDNEIIYIKQLHPTRTQSKLLQKWVLGLFIFEDLNAKYVYTGRKHGVEAICIADRLDSEHELAPPSTDSVLVNRNIKVPNGQNTFNYKRKTSNAISLPEVSVASPQRSPRKRKLSPQQTRLEAYAQRLFHELNHSVFGDQMPATELIWNVRLCTTAGRAFYHRDQERNVVTKVELSPKVLDCEERIKCTLAHEMCHLAVWVLDNDPSEKGHGSKFKKWAHLVEKTRPEITVKTTHSYEINFKYTWECIQCKKVYGRHSNSINVDKSACGVCTPPGTLKPLFEVRPRRKAVGQKNHSKFATSSPGESPRKLQVAIHSEVNDLPSDQGVKALLQHLTNLSI</sequence>
<evidence type="ECO:0000313" key="3">
    <source>
        <dbReference type="EMBL" id="GJJ13950.1"/>
    </source>
</evidence>
<gene>
    <name evidence="3" type="ORF">Clacol_008207</name>
</gene>
<feature type="compositionally biased region" description="Basic residues" evidence="1">
    <location>
        <begin position="299"/>
        <end position="308"/>
    </location>
</feature>
<name>A0AAV5AHU3_9AGAM</name>
<evidence type="ECO:0000259" key="2">
    <source>
        <dbReference type="SMART" id="SM00731"/>
    </source>
</evidence>
<feature type="domain" description="SprT-like" evidence="2">
    <location>
        <begin position="134"/>
        <end position="290"/>
    </location>
</feature>
<dbReference type="AlphaFoldDB" id="A0AAV5AHU3"/>
<accession>A0AAV5AHU3</accession>
<organism evidence="3 4">
    <name type="scientific">Clathrus columnatus</name>
    <dbReference type="NCBI Taxonomy" id="1419009"/>
    <lineage>
        <taxon>Eukaryota</taxon>
        <taxon>Fungi</taxon>
        <taxon>Dikarya</taxon>
        <taxon>Basidiomycota</taxon>
        <taxon>Agaricomycotina</taxon>
        <taxon>Agaricomycetes</taxon>
        <taxon>Phallomycetidae</taxon>
        <taxon>Phallales</taxon>
        <taxon>Clathraceae</taxon>
        <taxon>Clathrus</taxon>
    </lineage>
</organism>
<feature type="region of interest" description="Disordered" evidence="1">
    <location>
        <begin position="299"/>
        <end position="319"/>
    </location>
</feature>
<dbReference type="Proteomes" id="UP001050691">
    <property type="component" value="Unassembled WGS sequence"/>
</dbReference>
<dbReference type="InterPro" id="IPR006640">
    <property type="entry name" value="SprT-like_domain"/>
</dbReference>
<dbReference type="GO" id="GO:0005634">
    <property type="term" value="C:nucleus"/>
    <property type="evidence" value="ECO:0007669"/>
    <property type="project" value="TreeGrafter"/>
</dbReference>
<proteinExistence type="predicted"/>
<protein>
    <recommendedName>
        <fullName evidence="2">SprT-like domain-containing protein</fullName>
    </recommendedName>
</protein>
<dbReference type="GO" id="GO:0006950">
    <property type="term" value="P:response to stress"/>
    <property type="evidence" value="ECO:0007669"/>
    <property type="project" value="UniProtKB-ARBA"/>
</dbReference>
<keyword evidence="4" id="KW-1185">Reference proteome</keyword>
<dbReference type="Pfam" id="PF10263">
    <property type="entry name" value="SprT-like"/>
    <property type="match status" value="1"/>
</dbReference>
<dbReference type="PANTHER" id="PTHR23099">
    <property type="entry name" value="TRANSCRIPTIONAL REGULATOR"/>
    <property type="match status" value="1"/>
</dbReference>
<comment type="caution">
    <text evidence="3">The sequence shown here is derived from an EMBL/GenBank/DDBJ whole genome shotgun (WGS) entry which is preliminary data.</text>
</comment>
<dbReference type="EMBL" id="BPWL01000009">
    <property type="protein sequence ID" value="GJJ13950.1"/>
    <property type="molecule type" value="Genomic_DNA"/>
</dbReference>
<reference evidence="3" key="1">
    <citation type="submission" date="2021-10" db="EMBL/GenBank/DDBJ databases">
        <title>De novo Genome Assembly of Clathrus columnatus (Basidiomycota, Fungi) Using Illumina and Nanopore Sequence Data.</title>
        <authorList>
            <person name="Ogiso-Tanaka E."/>
            <person name="Itagaki H."/>
            <person name="Hosoya T."/>
            <person name="Hosaka K."/>
        </authorList>
    </citation>
    <scope>NUCLEOTIDE SEQUENCE</scope>
    <source>
        <strain evidence="3">MO-923</strain>
    </source>
</reference>